<dbReference type="InterPro" id="IPR011604">
    <property type="entry name" value="PDDEXK-like_dom_sf"/>
</dbReference>
<name>A0A087B3Y5_9BIFI</name>
<dbReference type="EMBL" id="JGYV01000001">
    <property type="protein sequence ID" value="KFI65735.1"/>
    <property type="molecule type" value="Genomic_DNA"/>
</dbReference>
<evidence type="ECO:0000313" key="2">
    <source>
        <dbReference type="Proteomes" id="UP000029067"/>
    </source>
</evidence>
<dbReference type="AlphaFoldDB" id="A0A087B3Y5"/>
<accession>A0A087B3Y5</accession>
<comment type="caution">
    <text evidence="1">The sequence shown here is derived from an EMBL/GenBank/DDBJ whole genome shotgun (WGS) entry which is preliminary data.</text>
</comment>
<dbReference type="Gene3D" id="3.90.320.10">
    <property type="match status" value="1"/>
</dbReference>
<sequence>MRPIIEEHILTQPRTLQKRIGPSELGTDCVHCLAAKLAGWERKPSKAAWIPFEGTCIHAAFEQLFSGLGYQTELKVTVGKLDGEPITGSIDLYDEKTGTTVDWKTVGNDTLKAAKANGPSQQYLVQASLYGLGVPNAARSVIVYLPRNAMTLDDAFSYEAAYDPRPGWWALDRAQMLLDLLDLIGRSYGAQVRDAWIRQLPRSTGHCFDCATWDDDPDQDPFGLNQADTTIDLPQRWTRLDQLVEPRYEGHLANKEQPEPQGK</sequence>
<keyword evidence="2" id="KW-1185">Reference proteome</keyword>
<evidence type="ECO:0000313" key="1">
    <source>
        <dbReference type="EMBL" id="KFI65735.1"/>
    </source>
</evidence>
<dbReference type="Proteomes" id="UP000029067">
    <property type="component" value="Unassembled WGS sequence"/>
</dbReference>
<dbReference type="eggNOG" id="ENOG5032Y78">
    <property type="taxonomic scope" value="Bacteria"/>
</dbReference>
<proteinExistence type="predicted"/>
<dbReference type="STRING" id="1688.BCUN_0230"/>
<protein>
    <submittedName>
        <fullName evidence="1">Phage protein</fullName>
    </submittedName>
</protein>
<organism evidence="1 2">
    <name type="scientific">Bifidobacterium cuniculi</name>
    <dbReference type="NCBI Taxonomy" id="1688"/>
    <lineage>
        <taxon>Bacteria</taxon>
        <taxon>Bacillati</taxon>
        <taxon>Actinomycetota</taxon>
        <taxon>Actinomycetes</taxon>
        <taxon>Bifidobacteriales</taxon>
        <taxon>Bifidobacteriaceae</taxon>
        <taxon>Bifidobacterium</taxon>
    </lineage>
</organism>
<reference evidence="1 2" key="1">
    <citation type="submission" date="2014-03" db="EMBL/GenBank/DDBJ databases">
        <title>Genomics of Bifidobacteria.</title>
        <authorList>
            <person name="Ventura M."/>
            <person name="Milani C."/>
            <person name="Lugli G.A."/>
        </authorList>
    </citation>
    <scope>NUCLEOTIDE SEQUENCE [LARGE SCALE GENOMIC DNA]</scope>
    <source>
        <strain evidence="1 2">LMG 10738</strain>
    </source>
</reference>
<gene>
    <name evidence="1" type="ORF">BCUN_0230</name>
</gene>